<sequence length="242" mass="25296">MAERVALVTGGTRGIGAAISKGLKAAGYKVAANYGGNDEAAQGFKAETGIPVFKFDVGDAAACEAGIRAAEGELGPIDILVNNAGITRDGMFHKMTFEQWQAVIRTNLDSMFTCTRPLIDGMRSRGFGRIILISSINGQKGQMGQTNYSAAKAGVIGFAKALAQENANKGITVNVIAPGYIGTEMVKAIPEEVLKAKILPHIPVGRLGEAEEIARAVEFLAGEQAGFITGSTLTINGGQYFA</sequence>
<dbReference type="NCBIfam" id="TIGR01829">
    <property type="entry name" value="AcAcCoA_reduct"/>
    <property type="match status" value="1"/>
</dbReference>
<dbReference type="GO" id="GO:0032787">
    <property type="term" value="P:monocarboxylic acid metabolic process"/>
    <property type="evidence" value="ECO:0007669"/>
    <property type="project" value="UniProtKB-ARBA"/>
</dbReference>
<name>A0A179S1R8_9HYPH</name>
<dbReference type="OrthoDB" id="9804774at2"/>
<dbReference type="PANTHER" id="PTHR42879">
    <property type="entry name" value="3-OXOACYL-(ACYL-CARRIER-PROTEIN) REDUCTASE"/>
    <property type="match status" value="1"/>
</dbReference>
<dbReference type="InterPro" id="IPR057326">
    <property type="entry name" value="KR_dom"/>
</dbReference>
<evidence type="ECO:0000313" key="4">
    <source>
        <dbReference type="EMBL" id="OAS17295.1"/>
    </source>
</evidence>
<dbReference type="STRING" id="427683.A5481_27635"/>
<dbReference type="PRINTS" id="PR00081">
    <property type="entry name" value="GDHRDH"/>
</dbReference>
<dbReference type="PROSITE" id="PS00061">
    <property type="entry name" value="ADH_SHORT"/>
    <property type="match status" value="1"/>
</dbReference>
<dbReference type="Pfam" id="PF13561">
    <property type="entry name" value="adh_short_C2"/>
    <property type="match status" value="1"/>
</dbReference>
<dbReference type="NCBIfam" id="NF009464">
    <property type="entry name" value="PRK12824.1"/>
    <property type="match status" value="1"/>
</dbReference>
<dbReference type="InterPro" id="IPR020904">
    <property type="entry name" value="Sc_DH/Rdtase_CS"/>
</dbReference>
<dbReference type="SMART" id="SM00822">
    <property type="entry name" value="PKS_KR"/>
    <property type="match status" value="1"/>
</dbReference>
<dbReference type="EMBL" id="LWHQ01000069">
    <property type="protein sequence ID" value="OAS17295.1"/>
    <property type="molecule type" value="Genomic_DNA"/>
</dbReference>
<reference evidence="4 5" key="1">
    <citation type="submission" date="2016-04" db="EMBL/GenBank/DDBJ databases">
        <authorList>
            <person name="Evans L.H."/>
            <person name="Alamgir A."/>
            <person name="Owens N."/>
            <person name="Weber N.D."/>
            <person name="Virtaneva K."/>
            <person name="Barbian K."/>
            <person name="Babar A."/>
            <person name="Rosenke K."/>
        </authorList>
    </citation>
    <scope>NUCLEOTIDE SEQUENCE [LARGE SCALE GENOMIC DNA]</scope>
    <source>
        <strain evidence="4 5">PMB02</strain>
    </source>
</reference>
<dbReference type="PANTHER" id="PTHR42879:SF2">
    <property type="entry name" value="3-OXOACYL-[ACYL-CARRIER-PROTEIN] REDUCTASE FABG"/>
    <property type="match status" value="1"/>
</dbReference>
<dbReference type="CDD" id="cd05333">
    <property type="entry name" value="BKR_SDR_c"/>
    <property type="match status" value="1"/>
</dbReference>
<dbReference type="InterPro" id="IPR050259">
    <property type="entry name" value="SDR"/>
</dbReference>
<evidence type="ECO:0000256" key="2">
    <source>
        <dbReference type="ARBA" id="ARBA00023002"/>
    </source>
</evidence>
<dbReference type="GO" id="GO:0018454">
    <property type="term" value="F:acetoacetyl-CoA reductase activity"/>
    <property type="evidence" value="ECO:0007669"/>
    <property type="project" value="InterPro"/>
</dbReference>
<evidence type="ECO:0000313" key="5">
    <source>
        <dbReference type="Proteomes" id="UP000078316"/>
    </source>
</evidence>
<evidence type="ECO:0000259" key="3">
    <source>
        <dbReference type="SMART" id="SM00822"/>
    </source>
</evidence>
<dbReference type="Proteomes" id="UP000078316">
    <property type="component" value="Unassembled WGS sequence"/>
</dbReference>
<dbReference type="GO" id="GO:0005737">
    <property type="term" value="C:cytoplasm"/>
    <property type="evidence" value="ECO:0007669"/>
    <property type="project" value="InterPro"/>
</dbReference>
<dbReference type="PRINTS" id="PR00080">
    <property type="entry name" value="SDRFAMILY"/>
</dbReference>
<dbReference type="Gene3D" id="3.40.50.720">
    <property type="entry name" value="NAD(P)-binding Rossmann-like Domain"/>
    <property type="match status" value="1"/>
</dbReference>
<organism evidence="4 5">
    <name type="scientific">Methylobacterium platani</name>
    <dbReference type="NCBI Taxonomy" id="427683"/>
    <lineage>
        <taxon>Bacteria</taxon>
        <taxon>Pseudomonadati</taxon>
        <taxon>Pseudomonadota</taxon>
        <taxon>Alphaproteobacteria</taxon>
        <taxon>Hyphomicrobiales</taxon>
        <taxon>Methylobacteriaceae</taxon>
        <taxon>Methylobacterium</taxon>
    </lineage>
</organism>
<evidence type="ECO:0000256" key="1">
    <source>
        <dbReference type="ARBA" id="ARBA00006484"/>
    </source>
</evidence>
<dbReference type="NCBIfam" id="NF009466">
    <property type="entry name" value="PRK12826.1-2"/>
    <property type="match status" value="1"/>
</dbReference>
<proteinExistence type="inferred from homology"/>
<comment type="caution">
    <text evidence="4">The sequence shown here is derived from an EMBL/GenBank/DDBJ whole genome shotgun (WGS) entry which is preliminary data.</text>
</comment>
<dbReference type="SUPFAM" id="SSF51735">
    <property type="entry name" value="NAD(P)-binding Rossmann-fold domains"/>
    <property type="match status" value="1"/>
</dbReference>
<dbReference type="GO" id="GO:0042619">
    <property type="term" value="P:poly-hydroxybutyrate biosynthetic process"/>
    <property type="evidence" value="ECO:0007669"/>
    <property type="project" value="InterPro"/>
</dbReference>
<dbReference type="FunFam" id="3.40.50.720:FF:000173">
    <property type="entry name" value="3-oxoacyl-[acyl-carrier protein] reductase"/>
    <property type="match status" value="1"/>
</dbReference>
<accession>A0A179S1R8</accession>
<keyword evidence="2" id="KW-0560">Oxidoreductase</keyword>
<comment type="similarity">
    <text evidence="1">Belongs to the short-chain dehydrogenases/reductases (SDR) family.</text>
</comment>
<dbReference type="InterPro" id="IPR002347">
    <property type="entry name" value="SDR_fam"/>
</dbReference>
<dbReference type="InterPro" id="IPR011283">
    <property type="entry name" value="Acetoacetyl-CoA_reductase"/>
</dbReference>
<protein>
    <submittedName>
        <fullName evidence="4">Beta-ketoacyl-ACP reductase</fullName>
    </submittedName>
</protein>
<gene>
    <name evidence="4" type="ORF">A5481_27635</name>
</gene>
<dbReference type="RefSeq" id="WP_048431891.1">
    <property type="nucleotide sequence ID" value="NZ_LWHQ01000069.1"/>
</dbReference>
<dbReference type="InterPro" id="IPR036291">
    <property type="entry name" value="NAD(P)-bd_dom_sf"/>
</dbReference>
<feature type="domain" description="Ketoreductase" evidence="3">
    <location>
        <begin position="4"/>
        <end position="184"/>
    </location>
</feature>
<dbReference type="AlphaFoldDB" id="A0A179S1R8"/>